<organism evidence="2 3">
    <name type="scientific">Arctia plantaginis</name>
    <name type="common">Wood tiger moth</name>
    <name type="synonym">Phalaena plantaginis</name>
    <dbReference type="NCBI Taxonomy" id="874455"/>
    <lineage>
        <taxon>Eukaryota</taxon>
        <taxon>Metazoa</taxon>
        <taxon>Ecdysozoa</taxon>
        <taxon>Arthropoda</taxon>
        <taxon>Hexapoda</taxon>
        <taxon>Insecta</taxon>
        <taxon>Pterygota</taxon>
        <taxon>Neoptera</taxon>
        <taxon>Endopterygota</taxon>
        <taxon>Lepidoptera</taxon>
        <taxon>Glossata</taxon>
        <taxon>Ditrysia</taxon>
        <taxon>Noctuoidea</taxon>
        <taxon>Erebidae</taxon>
        <taxon>Arctiinae</taxon>
        <taxon>Arctia</taxon>
    </lineage>
</organism>
<name>A0A8S0Z5X2_ARCPL</name>
<gene>
    <name evidence="2" type="ORF">APLA_LOCUS2897</name>
</gene>
<evidence type="ECO:0000256" key="1">
    <source>
        <dbReference type="SAM" id="SignalP"/>
    </source>
</evidence>
<protein>
    <submittedName>
        <fullName evidence="2">Uncharacterized protein</fullName>
    </submittedName>
</protein>
<comment type="caution">
    <text evidence="2">The sequence shown here is derived from an EMBL/GenBank/DDBJ whole genome shotgun (WGS) entry which is preliminary data.</text>
</comment>
<keyword evidence="1" id="KW-0732">Signal</keyword>
<reference evidence="2 3" key="1">
    <citation type="submission" date="2020-04" db="EMBL/GenBank/DDBJ databases">
        <authorList>
            <person name="Wallbank WR R."/>
            <person name="Pardo Diaz C."/>
            <person name="Kozak K."/>
            <person name="Martin S."/>
            <person name="Jiggins C."/>
            <person name="Moest M."/>
            <person name="Warren A I."/>
            <person name="Byers J.R.P. K."/>
            <person name="Montejo-Kovacevich G."/>
            <person name="Yen C E."/>
        </authorList>
    </citation>
    <scope>NUCLEOTIDE SEQUENCE [LARGE SCALE GENOMIC DNA]</scope>
</reference>
<feature type="chain" id="PRO_5035884544" evidence="1">
    <location>
        <begin position="20"/>
        <end position="73"/>
    </location>
</feature>
<sequence>MAAKTLQVLFFCLICLAHAFPISQELAISDIGLQSEVLYKTETVPVFGLDKVLARKKRHLIRYKQLTEGDYYD</sequence>
<dbReference type="EMBL" id="CADEBD010000276">
    <property type="protein sequence ID" value="CAB3227243.1"/>
    <property type="molecule type" value="Genomic_DNA"/>
</dbReference>
<dbReference type="OrthoDB" id="272624at2759"/>
<evidence type="ECO:0000313" key="3">
    <source>
        <dbReference type="Proteomes" id="UP000494256"/>
    </source>
</evidence>
<proteinExistence type="predicted"/>
<evidence type="ECO:0000313" key="2">
    <source>
        <dbReference type="EMBL" id="CAB3227243.1"/>
    </source>
</evidence>
<feature type="signal peptide" evidence="1">
    <location>
        <begin position="1"/>
        <end position="19"/>
    </location>
</feature>
<dbReference type="Proteomes" id="UP000494256">
    <property type="component" value="Unassembled WGS sequence"/>
</dbReference>
<accession>A0A8S0Z5X2</accession>
<dbReference type="AlphaFoldDB" id="A0A8S0Z5X2"/>